<dbReference type="EMBL" id="KN417747">
    <property type="protein sequence ID" value="KHG21170.1"/>
    <property type="molecule type" value="Genomic_DNA"/>
</dbReference>
<dbReference type="AlphaFoldDB" id="A0A0B0P7Y2"/>
<evidence type="ECO:0000313" key="3">
    <source>
        <dbReference type="Proteomes" id="UP000032142"/>
    </source>
</evidence>
<dbReference type="Proteomes" id="UP000032142">
    <property type="component" value="Unassembled WGS sequence"/>
</dbReference>
<sequence length="106" mass="11666">MVGMTPFQCHWLRARNDTCRSVSISRDEQPRASKDGHFGRRIPSTPISTKSMEPLALSRGTRRVLALGMRWAYGAVDVEARAALGLRCWHRTEALSGCCCGASQGC</sequence>
<keyword evidence="3" id="KW-1185">Reference proteome</keyword>
<proteinExistence type="predicted"/>
<evidence type="ECO:0000313" key="2">
    <source>
        <dbReference type="EMBL" id="KHG21170.1"/>
    </source>
</evidence>
<organism evidence="2 3">
    <name type="scientific">Gossypium arboreum</name>
    <name type="common">Tree cotton</name>
    <name type="synonym">Gossypium nanking</name>
    <dbReference type="NCBI Taxonomy" id="29729"/>
    <lineage>
        <taxon>Eukaryota</taxon>
        <taxon>Viridiplantae</taxon>
        <taxon>Streptophyta</taxon>
        <taxon>Embryophyta</taxon>
        <taxon>Tracheophyta</taxon>
        <taxon>Spermatophyta</taxon>
        <taxon>Magnoliopsida</taxon>
        <taxon>eudicotyledons</taxon>
        <taxon>Gunneridae</taxon>
        <taxon>Pentapetalae</taxon>
        <taxon>rosids</taxon>
        <taxon>malvids</taxon>
        <taxon>Malvales</taxon>
        <taxon>Malvaceae</taxon>
        <taxon>Malvoideae</taxon>
        <taxon>Gossypium</taxon>
    </lineage>
</organism>
<feature type="region of interest" description="Disordered" evidence="1">
    <location>
        <begin position="23"/>
        <end position="50"/>
    </location>
</feature>
<feature type="compositionally biased region" description="Basic and acidic residues" evidence="1">
    <location>
        <begin position="25"/>
        <end position="38"/>
    </location>
</feature>
<evidence type="ECO:0000256" key="1">
    <source>
        <dbReference type="SAM" id="MobiDB-lite"/>
    </source>
</evidence>
<gene>
    <name evidence="2" type="ORF">F383_28313</name>
</gene>
<accession>A0A0B0P7Y2</accession>
<reference evidence="3" key="1">
    <citation type="submission" date="2014-09" db="EMBL/GenBank/DDBJ databases">
        <authorList>
            <person name="Mudge J."/>
            <person name="Ramaraj T."/>
            <person name="Lindquist I.E."/>
            <person name="Bharti A.K."/>
            <person name="Sundararajan A."/>
            <person name="Cameron C.T."/>
            <person name="Woodward J.E."/>
            <person name="May G.D."/>
            <person name="Brubaker C."/>
            <person name="Broadhvest J."/>
            <person name="Wilkins T.A."/>
        </authorList>
    </citation>
    <scope>NUCLEOTIDE SEQUENCE</scope>
    <source>
        <strain evidence="3">cv. AKA8401</strain>
    </source>
</reference>
<name>A0A0B0P7Y2_GOSAR</name>
<protein>
    <submittedName>
        <fullName evidence="2">Protein spire</fullName>
    </submittedName>
</protein>